<comment type="caution">
    <text evidence="1">The sequence shown here is derived from an EMBL/GenBank/DDBJ whole genome shotgun (WGS) entry which is preliminary data.</text>
</comment>
<protein>
    <submittedName>
        <fullName evidence="1">Uncharacterized protein</fullName>
    </submittedName>
</protein>
<proteinExistence type="predicted"/>
<organism evidence="1 2">
    <name type="scientific">Candidatus Magnetobacterium bavaricum</name>
    <dbReference type="NCBI Taxonomy" id="29290"/>
    <lineage>
        <taxon>Bacteria</taxon>
        <taxon>Pseudomonadati</taxon>
        <taxon>Nitrospirota</taxon>
        <taxon>Thermodesulfovibrionia</taxon>
        <taxon>Thermodesulfovibrionales</taxon>
        <taxon>Candidatus Magnetobacteriaceae</taxon>
        <taxon>Candidatus Magnetobacterium</taxon>
    </lineage>
</organism>
<evidence type="ECO:0000313" key="1">
    <source>
        <dbReference type="EMBL" id="KJU85633.1"/>
    </source>
</evidence>
<accession>A0A0F3GY39</accession>
<dbReference type="AlphaFoldDB" id="A0A0F3GY39"/>
<evidence type="ECO:0000313" key="2">
    <source>
        <dbReference type="Proteomes" id="UP000033423"/>
    </source>
</evidence>
<keyword evidence="2" id="KW-1185">Reference proteome</keyword>
<sequence>MVRMVTKTITKYEIKEEELKALLPLHPYAAYMLKIISAAISSNQRTMFQFLSGEIGQDKQGRHNFRWYIENHSIDHRCYLTSDYIWDYFFNINNPDLDEGTKSAIIHYDSFENQCGDEGEKRVLKVALLLVAMQKVGGGTTRGIANLLRPTLSNISAAFEGSDIHDKVRITMDQLVGKRILGSMPEGNDILYVTQSHIPLDSQPPVDFPFEKIITDYEVHRHFALSGYAKARFTITCATHVDIKKKLQDFKLLNKIHLVFMFAKSEEDSLKNHDIIIKQLQEYESDIVISDMSSQSLGEQSFNNFIDFKTRAKYFSKIDLNQMKYYENQARGVIDEWIQKLDITTIYLYTKNESSIQLQGNANFRVRIKEVNAKLYPEGLETLTDMDKLFDERGFSYKVPLMGMGKLINIAANFNYLTAIRNKIMEANLWHSHNYAQSNPAHQVSKMKIAIEELINGGFEKSNSIMITDIWRTMQAKPFGLMNCVGSAFLMGFLLKEYADSKFYKHDGLNTVPLSHDALADMIVSIIKDSPKAKDLRIVRMTPGQEIFCNITADVFKIGARNSIQDIVHGMKDYLSKVNFPLWALRKYIEKRDTSELRDTMANIVDLLCEFVSSEKHEGRDNTKIAEDIARFYQRPGIKEYLVNIVTADNMKLGMDIYIEQQRPDIKVIANKLDIGNMGYIKDLKKKLSPDASWLWNKGEIDRKIDEVFQDYKLIDVINRILTVRASTLEDAAHGIKDKIGVIKMPFEFFKGNCSDINPLFLSLIDIHNQGNFKNMDKNAFITEIEQNADAFNAFFDNQYQIFKDNLEVFLKETLSDDQCSHVYKNMESHSIVVPIDQYNQTLKEHYLQYQKSEKFNLLVEKWKELTGTDTPRKWSDNRRIPILCLFKNELKEATIVFSIINKSANPTRKEQIESAIRFLENSQNIQTLSDISKCNEIFKEFISGEYKILFTETDIDDLKGTFQDKLGANIYEWYNLPEKIDAIVKDRAYKKYRESYSKEIFQKIDALPPDKAKDYLKELVKNDPLVGISIMKRTKGKATP</sequence>
<name>A0A0F3GY39_9BACT</name>
<dbReference type="Proteomes" id="UP000033423">
    <property type="component" value="Unassembled WGS sequence"/>
</dbReference>
<gene>
    <name evidence="1" type="ORF">MBAV_002176</name>
</gene>
<reference evidence="1 2" key="1">
    <citation type="submission" date="2015-02" db="EMBL/GenBank/DDBJ databases">
        <title>Single-cell genomics of uncultivated deep-branching MTB reveals a conserved set of magnetosome genes.</title>
        <authorList>
            <person name="Kolinko S."/>
            <person name="Richter M."/>
            <person name="Glockner F.O."/>
            <person name="Brachmann A."/>
            <person name="Schuler D."/>
        </authorList>
    </citation>
    <scope>NUCLEOTIDE SEQUENCE [LARGE SCALE GENOMIC DNA]</scope>
    <source>
        <strain evidence="1">TM-1</strain>
    </source>
</reference>
<dbReference type="EMBL" id="LACI01000937">
    <property type="protein sequence ID" value="KJU85633.1"/>
    <property type="molecule type" value="Genomic_DNA"/>
</dbReference>